<dbReference type="Pfam" id="PF07687">
    <property type="entry name" value="M20_dimer"/>
    <property type="match status" value="1"/>
</dbReference>
<evidence type="ECO:0000256" key="4">
    <source>
        <dbReference type="ARBA" id="ARBA00022801"/>
    </source>
</evidence>
<evidence type="ECO:0000313" key="9">
    <source>
        <dbReference type="Proteomes" id="UP001597216"/>
    </source>
</evidence>
<organism evidence="8 9">
    <name type="scientific">Phenylobacterium conjunctum</name>
    <dbReference type="NCBI Taxonomy" id="1298959"/>
    <lineage>
        <taxon>Bacteria</taxon>
        <taxon>Pseudomonadati</taxon>
        <taxon>Pseudomonadota</taxon>
        <taxon>Alphaproteobacteria</taxon>
        <taxon>Caulobacterales</taxon>
        <taxon>Caulobacteraceae</taxon>
        <taxon>Phenylobacterium</taxon>
    </lineage>
</organism>
<evidence type="ECO:0000256" key="6">
    <source>
        <dbReference type="SAM" id="SignalP"/>
    </source>
</evidence>
<gene>
    <name evidence="8" type="ORF">ACFQ27_06275</name>
</gene>
<dbReference type="InterPro" id="IPR002933">
    <property type="entry name" value="Peptidase_M20"/>
</dbReference>
<comment type="similarity">
    <text evidence="1">Belongs to the peptidase M20A family.</text>
</comment>
<keyword evidence="5" id="KW-0862">Zinc</keyword>
<evidence type="ECO:0000256" key="1">
    <source>
        <dbReference type="ARBA" id="ARBA00006247"/>
    </source>
</evidence>
<feature type="chain" id="PRO_5047265962" evidence="6">
    <location>
        <begin position="22"/>
        <end position="469"/>
    </location>
</feature>
<keyword evidence="3" id="KW-0479">Metal-binding</keyword>
<dbReference type="RefSeq" id="WP_377352990.1">
    <property type="nucleotide sequence ID" value="NZ_JBHTLQ010000010.1"/>
</dbReference>
<reference evidence="9" key="1">
    <citation type="journal article" date="2019" name="Int. J. Syst. Evol. Microbiol.">
        <title>The Global Catalogue of Microorganisms (GCM) 10K type strain sequencing project: providing services to taxonomists for standard genome sequencing and annotation.</title>
        <authorList>
            <consortium name="The Broad Institute Genomics Platform"/>
            <consortium name="The Broad Institute Genome Sequencing Center for Infectious Disease"/>
            <person name="Wu L."/>
            <person name="Ma J."/>
        </authorList>
    </citation>
    <scope>NUCLEOTIDE SEQUENCE [LARGE SCALE GENOMIC DNA]</scope>
    <source>
        <strain evidence="9">CCUG 55074</strain>
    </source>
</reference>
<dbReference type="InterPro" id="IPR047177">
    <property type="entry name" value="Pept_M20A"/>
</dbReference>
<dbReference type="Gene3D" id="3.30.70.360">
    <property type="match status" value="1"/>
</dbReference>
<accession>A0ABW3T0M3</accession>
<keyword evidence="9" id="KW-1185">Reference proteome</keyword>
<dbReference type="PROSITE" id="PS00759">
    <property type="entry name" value="ARGE_DAPE_CPG2_2"/>
    <property type="match status" value="1"/>
</dbReference>
<dbReference type="NCBIfam" id="NF006596">
    <property type="entry name" value="PRK09133.1"/>
    <property type="match status" value="1"/>
</dbReference>
<evidence type="ECO:0000256" key="3">
    <source>
        <dbReference type="ARBA" id="ARBA00022723"/>
    </source>
</evidence>
<keyword evidence="2" id="KW-0645">Protease</keyword>
<dbReference type="PANTHER" id="PTHR45962">
    <property type="entry name" value="N-FATTY-ACYL-AMINO ACID SYNTHASE/HYDROLASE PM20D1"/>
    <property type="match status" value="1"/>
</dbReference>
<dbReference type="InterPro" id="IPR001261">
    <property type="entry name" value="ArgE/DapE_CS"/>
</dbReference>
<keyword evidence="6" id="KW-0732">Signal</keyword>
<dbReference type="SUPFAM" id="SSF55031">
    <property type="entry name" value="Bacterial exopeptidase dimerisation domain"/>
    <property type="match status" value="1"/>
</dbReference>
<dbReference type="InterPro" id="IPR011650">
    <property type="entry name" value="Peptidase_M20_dimer"/>
</dbReference>
<dbReference type="SUPFAM" id="SSF53187">
    <property type="entry name" value="Zn-dependent exopeptidases"/>
    <property type="match status" value="1"/>
</dbReference>
<feature type="domain" description="Peptidase M20 dimerisation" evidence="7">
    <location>
        <begin position="220"/>
        <end position="366"/>
    </location>
</feature>
<evidence type="ECO:0000256" key="5">
    <source>
        <dbReference type="ARBA" id="ARBA00022833"/>
    </source>
</evidence>
<evidence type="ECO:0000259" key="7">
    <source>
        <dbReference type="Pfam" id="PF07687"/>
    </source>
</evidence>
<dbReference type="EMBL" id="JBHTLQ010000010">
    <property type="protein sequence ID" value="MFD1190180.1"/>
    <property type="molecule type" value="Genomic_DNA"/>
</dbReference>
<comment type="caution">
    <text evidence="8">The sequence shown here is derived from an EMBL/GenBank/DDBJ whole genome shotgun (WGS) entry which is preliminary data.</text>
</comment>
<dbReference type="PANTHER" id="PTHR45962:SF1">
    <property type="entry name" value="N-FATTY-ACYL-AMINO ACID SYNTHASE_HYDROLASE PM20D1"/>
    <property type="match status" value="1"/>
</dbReference>
<dbReference type="Gene3D" id="3.40.630.10">
    <property type="entry name" value="Zn peptidases"/>
    <property type="match status" value="1"/>
</dbReference>
<dbReference type="Proteomes" id="UP001597216">
    <property type="component" value="Unassembled WGS sequence"/>
</dbReference>
<dbReference type="InterPro" id="IPR036264">
    <property type="entry name" value="Bact_exopeptidase_dim_dom"/>
</dbReference>
<dbReference type="PROSITE" id="PS00758">
    <property type="entry name" value="ARGE_DAPE_CPG2_1"/>
    <property type="match status" value="1"/>
</dbReference>
<keyword evidence="4" id="KW-0378">Hydrolase</keyword>
<feature type="signal peptide" evidence="6">
    <location>
        <begin position="1"/>
        <end position="21"/>
    </location>
</feature>
<name>A0ABW3T0M3_9CAUL</name>
<proteinExistence type="inferred from homology"/>
<dbReference type="Gene3D" id="1.10.150.900">
    <property type="match status" value="1"/>
</dbReference>
<evidence type="ECO:0000256" key="2">
    <source>
        <dbReference type="ARBA" id="ARBA00022670"/>
    </source>
</evidence>
<sequence>MHPTLPALTAAALLFAGGAQAAAPFAPPANQALAHDILKELVAINTVHDHGTLKAAQAIQARLKAAGFSDADVQLLQIPEHPEQAQIVARLRAKTPSAKPVLFLGHLDVVEAKAEDWTVDPFTLTEKDGWWYGRGTQDMKGEDAIMLASLIRLKSEGYVPDRDLIFAFTSDEEVGDEIGAKWLIDNHRPLIDAALVINTDGGGGALRGDKRLYYGVQTSEKIYLTFQLETTNKGGHSSIPEPDNAIYRLAAALGRIAAYQFPVQTTATTRGDFAISALLSSGQEAEDLKAVSKDPPDLAAAARLSASPHYNAALRTTCVATGVSGGHSENALPQRARATIQCRMMPNDTQANVTARLVEVIADPQVKMSVAYPAKPSPESVLDPKLMARFTSVVHASWPGVPVAPHMDRGASDSVFTRGAGMPSYAMSSIWGDIDDNRAHGRDERISAKAFAEGLQFHYNLIKAMAKPD</sequence>
<dbReference type="Pfam" id="PF01546">
    <property type="entry name" value="Peptidase_M20"/>
    <property type="match status" value="1"/>
</dbReference>
<protein>
    <submittedName>
        <fullName evidence="8">M20/M25/M40 family metallo-hydrolase</fullName>
    </submittedName>
</protein>
<evidence type="ECO:0000313" key="8">
    <source>
        <dbReference type="EMBL" id="MFD1190180.1"/>
    </source>
</evidence>